<sequence>MLKVKLPKQIKIGGFTYKVKLNKLTDAHLKDQMRFGEHIYHIRSLLIDSTLSDEQTSATFIHEVCHAIDSIYCNSRLSEDDIKGMAGGIHQVLEGLGIRFIRGK</sequence>
<dbReference type="EMBL" id="MT144447">
    <property type="protein sequence ID" value="QJA53750.1"/>
    <property type="molecule type" value="Genomic_DNA"/>
</dbReference>
<evidence type="ECO:0000313" key="2">
    <source>
        <dbReference type="EMBL" id="QJI01482.1"/>
    </source>
</evidence>
<evidence type="ECO:0000313" key="1">
    <source>
        <dbReference type="EMBL" id="QJA53750.1"/>
    </source>
</evidence>
<dbReference type="EMBL" id="MT144926">
    <property type="protein sequence ID" value="QJI01482.1"/>
    <property type="molecule type" value="Genomic_DNA"/>
</dbReference>
<proteinExistence type="predicted"/>
<organism evidence="1">
    <name type="scientific">viral metagenome</name>
    <dbReference type="NCBI Taxonomy" id="1070528"/>
    <lineage>
        <taxon>unclassified sequences</taxon>
        <taxon>metagenomes</taxon>
        <taxon>organismal metagenomes</taxon>
    </lineage>
</organism>
<reference evidence="1" key="1">
    <citation type="submission" date="2020-03" db="EMBL/GenBank/DDBJ databases">
        <title>The deep terrestrial virosphere.</title>
        <authorList>
            <person name="Holmfeldt K."/>
            <person name="Nilsson E."/>
            <person name="Simone D."/>
            <person name="Lopez-Fernandez M."/>
            <person name="Wu X."/>
            <person name="de Brujin I."/>
            <person name="Lundin D."/>
            <person name="Andersson A."/>
            <person name="Bertilsson S."/>
            <person name="Dopson M."/>
        </authorList>
    </citation>
    <scope>NUCLEOTIDE SEQUENCE</scope>
    <source>
        <strain evidence="1">TM448A03878</strain>
        <strain evidence="2">TM448B02573</strain>
    </source>
</reference>
<dbReference type="AlphaFoldDB" id="A0A6H2A2S1"/>
<evidence type="ECO:0008006" key="3">
    <source>
        <dbReference type="Google" id="ProtNLM"/>
    </source>
</evidence>
<accession>A0A6H2A2S1</accession>
<name>A0A6H2A2S1_9ZZZZ</name>
<protein>
    <recommendedName>
        <fullName evidence="3">Phage protein</fullName>
    </recommendedName>
</protein>
<gene>
    <name evidence="1" type="ORF">TM448A03878_0010</name>
    <name evidence="2" type="ORF">TM448B02573_0016</name>
</gene>